<gene>
    <name evidence="1" type="primary">PARPA_04704.1 scaffold 15556</name>
</gene>
<name>A0A0B7N0J4_9FUNG</name>
<dbReference type="Proteomes" id="UP000054107">
    <property type="component" value="Unassembled WGS sequence"/>
</dbReference>
<sequence>MDHDDQVDLGNNGQQEEIKDFLDAGKVSAAESRWRLLPFWIHKEFPSCQRLDVRFPRYPLLNYDEEDKLAEILNRAVAESTLKAWFKYSANYPDNQVAREALFLNFCERYTFHLEKRPRDIEKYHVRFLLLKIPGATSFEDLNTYEGYLYSSFQPTERERGLLGDDSKWSAAMTETALFQSASFLRKKFYIIIALSGFSVPYQLWLNHRGSMAEVYIYRYQRDPTNARNPLSAISDEMYGHCLLHLNDILADNCYVLQTMEGFSEIFSSVDTRGNSQSNHSYTYERIHALPYVQSLDREGPDMLPFNELQALNRDIAIAVASSGNAALLL</sequence>
<dbReference type="AlphaFoldDB" id="A0A0B7N0J4"/>
<protein>
    <submittedName>
        <fullName evidence="1">Uncharacterized protein</fullName>
    </submittedName>
</protein>
<proteinExistence type="predicted"/>
<organism evidence="1 2">
    <name type="scientific">Parasitella parasitica</name>
    <dbReference type="NCBI Taxonomy" id="35722"/>
    <lineage>
        <taxon>Eukaryota</taxon>
        <taxon>Fungi</taxon>
        <taxon>Fungi incertae sedis</taxon>
        <taxon>Mucoromycota</taxon>
        <taxon>Mucoromycotina</taxon>
        <taxon>Mucoromycetes</taxon>
        <taxon>Mucorales</taxon>
        <taxon>Mucorineae</taxon>
        <taxon>Mucoraceae</taxon>
        <taxon>Parasitella</taxon>
    </lineage>
</organism>
<dbReference type="EMBL" id="LN725587">
    <property type="protein sequence ID" value="CEP10907.1"/>
    <property type="molecule type" value="Genomic_DNA"/>
</dbReference>
<keyword evidence="2" id="KW-1185">Reference proteome</keyword>
<evidence type="ECO:0000313" key="1">
    <source>
        <dbReference type="EMBL" id="CEP10907.1"/>
    </source>
</evidence>
<accession>A0A0B7N0J4</accession>
<evidence type="ECO:0000313" key="2">
    <source>
        <dbReference type="Proteomes" id="UP000054107"/>
    </source>
</evidence>
<dbReference type="STRING" id="35722.A0A0B7N0J4"/>
<reference evidence="1 2" key="1">
    <citation type="submission" date="2014-09" db="EMBL/GenBank/DDBJ databases">
        <authorList>
            <person name="Ellenberger Sabrina"/>
        </authorList>
    </citation>
    <scope>NUCLEOTIDE SEQUENCE [LARGE SCALE GENOMIC DNA]</scope>
    <source>
        <strain evidence="1 2">CBS 412.66</strain>
    </source>
</reference>
<dbReference type="OrthoDB" id="1751583at2759"/>